<feature type="non-terminal residue" evidence="1">
    <location>
        <position position="56"/>
    </location>
</feature>
<feature type="non-terminal residue" evidence="1">
    <location>
        <position position="1"/>
    </location>
</feature>
<evidence type="ECO:0000313" key="1">
    <source>
        <dbReference type="EMBL" id="OLP74173.1"/>
    </source>
</evidence>
<organism evidence="1 2">
    <name type="scientific">Symbiodinium microadriaticum</name>
    <name type="common">Dinoflagellate</name>
    <name type="synonym">Zooxanthella microadriatica</name>
    <dbReference type="NCBI Taxonomy" id="2951"/>
    <lineage>
        <taxon>Eukaryota</taxon>
        <taxon>Sar</taxon>
        <taxon>Alveolata</taxon>
        <taxon>Dinophyceae</taxon>
        <taxon>Suessiales</taxon>
        <taxon>Symbiodiniaceae</taxon>
        <taxon>Symbiodinium</taxon>
    </lineage>
</organism>
<dbReference type="Proteomes" id="UP000186817">
    <property type="component" value="Unassembled WGS sequence"/>
</dbReference>
<dbReference type="AlphaFoldDB" id="A0A1Q9BTZ9"/>
<keyword evidence="2" id="KW-1185">Reference proteome</keyword>
<sequence length="56" mass="6095">VGELELLRTRLAILSEERGPVAATGPLLPAEIAEKRERGIEIQVSSLQRVSDSAIR</sequence>
<proteinExistence type="predicted"/>
<reference evidence="1 2" key="1">
    <citation type="submission" date="2016-02" db="EMBL/GenBank/DDBJ databases">
        <title>Genome analysis of coral dinoflagellate symbionts highlights evolutionary adaptations to a symbiotic lifestyle.</title>
        <authorList>
            <person name="Aranda M."/>
            <person name="Li Y."/>
            <person name="Liew Y.J."/>
            <person name="Baumgarten S."/>
            <person name="Simakov O."/>
            <person name="Wilson M."/>
            <person name="Piel J."/>
            <person name="Ashoor H."/>
            <person name="Bougouffa S."/>
            <person name="Bajic V.B."/>
            <person name="Ryu T."/>
            <person name="Ravasi T."/>
            <person name="Bayer T."/>
            <person name="Micklem G."/>
            <person name="Kim H."/>
            <person name="Bhak J."/>
            <person name="Lajeunesse T.C."/>
            <person name="Voolstra C.R."/>
        </authorList>
    </citation>
    <scope>NUCLEOTIDE SEQUENCE [LARGE SCALE GENOMIC DNA]</scope>
    <source>
        <strain evidence="1 2">CCMP2467</strain>
    </source>
</reference>
<protein>
    <submittedName>
        <fullName evidence="1">Uncharacterized protein</fullName>
    </submittedName>
</protein>
<accession>A0A1Q9BTZ9</accession>
<dbReference type="EMBL" id="LSRX01004156">
    <property type="protein sequence ID" value="OLP74173.1"/>
    <property type="molecule type" value="Genomic_DNA"/>
</dbReference>
<comment type="caution">
    <text evidence="1">The sequence shown here is derived from an EMBL/GenBank/DDBJ whole genome shotgun (WGS) entry which is preliminary data.</text>
</comment>
<evidence type="ECO:0000313" key="2">
    <source>
        <dbReference type="Proteomes" id="UP000186817"/>
    </source>
</evidence>
<gene>
    <name evidence="1" type="ORF">AK812_SmicGene46364</name>
</gene>
<name>A0A1Q9BTZ9_SYMMI</name>